<protein>
    <submittedName>
        <fullName evidence="9">Iron complex transport system permease protein</fullName>
    </submittedName>
</protein>
<keyword evidence="3" id="KW-0813">Transport</keyword>
<evidence type="ECO:0000256" key="5">
    <source>
        <dbReference type="ARBA" id="ARBA00022692"/>
    </source>
</evidence>
<feature type="transmembrane region" description="Helical" evidence="8">
    <location>
        <begin position="145"/>
        <end position="165"/>
    </location>
</feature>
<dbReference type="GO" id="GO:0005886">
    <property type="term" value="C:plasma membrane"/>
    <property type="evidence" value="ECO:0007669"/>
    <property type="project" value="UniProtKB-SubCell"/>
</dbReference>
<gene>
    <name evidence="9" type="ORF">SAMN05421804_103132</name>
</gene>
<dbReference type="GO" id="GO:0022857">
    <property type="term" value="F:transmembrane transporter activity"/>
    <property type="evidence" value="ECO:0007669"/>
    <property type="project" value="InterPro"/>
</dbReference>
<evidence type="ECO:0000313" key="9">
    <source>
        <dbReference type="EMBL" id="SDI57179.1"/>
    </source>
</evidence>
<keyword evidence="6 8" id="KW-1133">Transmembrane helix</keyword>
<dbReference type="Pfam" id="PF01032">
    <property type="entry name" value="FecCD"/>
    <property type="match status" value="1"/>
</dbReference>
<dbReference type="AlphaFoldDB" id="A0A1G8LN87"/>
<evidence type="ECO:0000313" key="10">
    <source>
        <dbReference type="Proteomes" id="UP000183255"/>
    </source>
</evidence>
<feature type="transmembrane region" description="Helical" evidence="8">
    <location>
        <begin position="304"/>
        <end position="322"/>
    </location>
</feature>
<feature type="transmembrane region" description="Helical" evidence="8">
    <location>
        <begin position="77"/>
        <end position="98"/>
    </location>
</feature>
<feature type="transmembrane region" description="Helical" evidence="8">
    <location>
        <begin position="334"/>
        <end position="354"/>
    </location>
</feature>
<keyword evidence="7 8" id="KW-0472">Membrane</keyword>
<evidence type="ECO:0000256" key="2">
    <source>
        <dbReference type="ARBA" id="ARBA00007935"/>
    </source>
</evidence>
<dbReference type="RefSeq" id="WP_031575292.1">
    <property type="nucleotide sequence ID" value="NZ_FNDZ01000003.1"/>
</dbReference>
<keyword evidence="5 8" id="KW-0812">Transmembrane</keyword>
<comment type="similarity">
    <text evidence="2">Belongs to the binding-protein-dependent transport system permease family. FecCD subfamily.</text>
</comment>
<reference evidence="9 10" key="1">
    <citation type="submission" date="2016-10" db="EMBL/GenBank/DDBJ databases">
        <authorList>
            <person name="de Groot N.N."/>
        </authorList>
    </citation>
    <scope>NUCLEOTIDE SEQUENCE [LARGE SCALE GENOMIC DNA]</scope>
    <source>
        <strain evidence="9 10">CGMCC 1.5058</strain>
    </source>
</reference>
<feature type="transmembrane region" description="Helical" evidence="8">
    <location>
        <begin position="222"/>
        <end position="238"/>
    </location>
</feature>
<evidence type="ECO:0000256" key="1">
    <source>
        <dbReference type="ARBA" id="ARBA00004651"/>
    </source>
</evidence>
<dbReference type="PANTHER" id="PTHR30472:SF25">
    <property type="entry name" value="ABC TRANSPORTER PERMEASE PROTEIN MJ0876-RELATED"/>
    <property type="match status" value="1"/>
</dbReference>
<evidence type="ECO:0000256" key="8">
    <source>
        <dbReference type="SAM" id="Phobius"/>
    </source>
</evidence>
<evidence type="ECO:0000256" key="3">
    <source>
        <dbReference type="ARBA" id="ARBA00022448"/>
    </source>
</evidence>
<dbReference type="InterPro" id="IPR000522">
    <property type="entry name" value="ABC_transptr_permease_BtuC"/>
</dbReference>
<dbReference type="FunFam" id="1.10.3470.10:FF:000001">
    <property type="entry name" value="Vitamin B12 ABC transporter permease BtuC"/>
    <property type="match status" value="1"/>
</dbReference>
<dbReference type="Gene3D" id="1.10.3470.10">
    <property type="entry name" value="ABC transporter involved in vitamin B12 uptake, BtuC"/>
    <property type="match status" value="1"/>
</dbReference>
<dbReference type="SUPFAM" id="SSF81345">
    <property type="entry name" value="ABC transporter involved in vitamin B12 uptake, BtuC"/>
    <property type="match status" value="1"/>
</dbReference>
<dbReference type="CDD" id="cd06550">
    <property type="entry name" value="TM_ABC_iron-siderophores_like"/>
    <property type="match status" value="1"/>
</dbReference>
<dbReference type="PANTHER" id="PTHR30472">
    <property type="entry name" value="FERRIC ENTEROBACTIN TRANSPORT SYSTEM PERMEASE PROTEIN"/>
    <property type="match status" value="1"/>
</dbReference>
<dbReference type="GO" id="GO:0033214">
    <property type="term" value="P:siderophore-iron import into cell"/>
    <property type="evidence" value="ECO:0007669"/>
    <property type="project" value="TreeGrafter"/>
</dbReference>
<sequence length="360" mass="38601">MKTVRREESTRTGYQRYTRRKALFLLGLLLTAIFMALLSLSVGSSGMPLKDVVRTLFGSSGDASMKTILFQVRMPRVLTAVAVGMALALAGCVMQSVLRNPLASASTLGVSQGASFGAAVAIVYFHAGSKASGNALSSITFTNPYIIVILAFLGGMTTTVVILFLSKVRGVSPTVMILVGVALSAMFSGATTLIQYFSDDEMVASIVYWTFGSLGRAGSEEIALIFITSLLSFLYFFYNRWNYNAMESGVQTAKSLGVPVERLILLSMFLATLISATAIAFVGTISFIGLIAPHMVRKIVGSDYRFLLPGSALLGSMLLLFADLLSRTVRTPAVLPIGAITSFLGAPLFLYLILKKGKRR</sequence>
<dbReference type="EMBL" id="FNDZ01000003">
    <property type="protein sequence ID" value="SDI57179.1"/>
    <property type="molecule type" value="Genomic_DNA"/>
</dbReference>
<proteinExistence type="inferred from homology"/>
<name>A0A1G8LN87_9CLOT</name>
<dbReference type="Proteomes" id="UP000183255">
    <property type="component" value="Unassembled WGS sequence"/>
</dbReference>
<evidence type="ECO:0000256" key="4">
    <source>
        <dbReference type="ARBA" id="ARBA00022475"/>
    </source>
</evidence>
<dbReference type="InterPro" id="IPR037294">
    <property type="entry name" value="ABC_BtuC-like"/>
</dbReference>
<evidence type="ECO:0000256" key="6">
    <source>
        <dbReference type="ARBA" id="ARBA00022989"/>
    </source>
</evidence>
<feature type="transmembrane region" description="Helical" evidence="8">
    <location>
        <begin position="263"/>
        <end position="292"/>
    </location>
</feature>
<accession>A0A1G8LN87</accession>
<evidence type="ECO:0000256" key="7">
    <source>
        <dbReference type="ARBA" id="ARBA00023136"/>
    </source>
</evidence>
<feature type="transmembrane region" description="Helical" evidence="8">
    <location>
        <begin position="177"/>
        <end position="196"/>
    </location>
</feature>
<keyword evidence="4" id="KW-1003">Cell membrane</keyword>
<comment type="subcellular location">
    <subcellularLocation>
        <location evidence="1">Cell membrane</location>
        <topology evidence="1">Multi-pass membrane protein</topology>
    </subcellularLocation>
</comment>
<feature type="transmembrane region" description="Helical" evidence="8">
    <location>
        <begin position="21"/>
        <end position="42"/>
    </location>
</feature>
<feature type="transmembrane region" description="Helical" evidence="8">
    <location>
        <begin position="105"/>
        <end position="125"/>
    </location>
</feature>
<organism evidence="9 10">
    <name type="scientific">Proteiniclasticum ruminis</name>
    <dbReference type="NCBI Taxonomy" id="398199"/>
    <lineage>
        <taxon>Bacteria</taxon>
        <taxon>Bacillati</taxon>
        <taxon>Bacillota</taxon>
        <taxon>Clostridia</taxon>
        <taxon>Eubacteriales</taxon>
        <taxon>Clostridiaceae</taxon>
        <taxon>Proteiniclasticum</taxon>
    </lineage>
</organism>